<dbReference type="STRING" id="560819.SAMN05428998_101353"/>
<dbReference type="Gene3D" id="3.40.50.12780">
    <property type="entry name" value="N-terminal domain of ligase-like"/>
    <property type="match status" value="1"/>
</dbReference>
<gene>
    <name evidence="10" type="ORF">SAMN05428998_101353</name>
</gene>
<evidence type="ECO:0000256" key="2">
    <source>
        <dbReference type="ARBA" id="ARBA00013275"/>
    </source>
</evidence>
<dbReference type="InterPro" id="IPR032387">
    <property type="entry name" value="ACAS_N"/>
</dbReference>
<dbReference type="InterPro" id="IPR045851">
    <property type="entry name" value="AMP-bd_C_sf"/>
</dbReference>
<dbReference type="InterPro" id="IPR000873">
    <property type="entry name" value="AMP-dep_synth/lig_dom"/>
</dbReference>
<dbReference type="Pfam" id="PF13193">
    <property type="entry name" value="AMP-binding_C"/>
    <property type="match status" value="1"/>
</dbReference>
<dbReference type="PANTHER" id="PTHR24095:SF14">
    <property type="entry name" value="ACETYL-COENZYME A SYNTHETASE 1"/>
    <property type="match status" value="1"/>
</dbReference>
<keyword evidence="4" id="KW-0547">Nucleotide-binding</keyword>
<evidence type="ECO:0000259" key="7">
    <source>
        <dbReference type="Pfam" id="PF00501"/>
    </source>
</evidence>
<evidence type="ECO:0000259" key="8">
    <source>
        <dbReference type="Pfam" id="PF13193"/>
    </source>
</evidence>
<evidence type="ECO:0000313" key="10">
    <source>
        <dbReference type="EMBL" id="SME90966.1"/>
    </source>
</evidence>
<sequence length="669" mass="71593">MRREEAVTRGPDSTDDAVAWRPDAATVAGANLTAFLAHCGVADEAALEALARAEPERFWQAVIDFAGLRFERPWERLLDLSRGAPWARWCVGATTNVVLSCLDRWRGTATEAKTAIDWEGEDGSRRLISYGELDAAAGRVAAGLAGLGLEPGDVVGLYLPNLPEAVVAFLAVARLGGIVLPLFSGFGAEAVADRLGDAGAVAVITADSAPRRGRPVPMKSVVDAAAARLPGLRHLVVLRHGAGAVDWVPGRDLWWSELEALAAGRTLPTRAVEADAPLMLVYTSGTTGRAKGTVHSHCGFAAKIALDLGIYLDFKASDRILWMSDLGWLVGPILIVGTTLLGGTLVLAEGAPDYPEPDRIWRLVEQRKVSFLGMAPTLARALMRHDPAELARHDLSSLRLFASTGEPWTPDAWNWVFQSVGRGRVPLLNYAGGTEVGGILASTLRRPLKPCSFAGPIAGCGADIVDAEGRSLPPGEVGELVMRQPSIGLTRGLWREPERYLESYWRTIPGLWVHGDFASRDAEGFWFIHGRSDDTIKIAGKRTGPAEVEALLLAGGRLAEAAVVGLPDPVKGSALVCVCVPLPAAPEPEALAAELEAAVVAGLGSSFRPRRVLLVEELPKTRNMKVMRRVVRAVLQGDDPGNLDALVNPEAVARLQQLVEGREDRWTSD</sequence>
<dbReference type="Pfam" id="PF16177">
    <property type="entry name" value="ACAS_N"/>
    <property type="match status" value="1"/>
</dbReference>
<dbReference type="Gene3D" id="3.30.300.30">
    <property type="match status" value="1"/>
</dbReference>
<dbReference type="GO" id="GO:0003987">
    <property type="term" value="F:acetate-CoA ligase activity"/>
    <property type="evidence" value="ECO:0007669"/>
    <property type="project" value="UniProtKB-EC"/>
</dbReference>
<dbReference type="PROSITE" id="PS00455">
    <property type="entry name" value="AMP_BINDING"/>
    <property type="match status" value="1"/>
</dbReference>
<feature type="domain" description="AMP-dependent synthetase/ligase" evidence="7">
    <location>
        <begin position="108"/>
        <end position="494"/>
    </location>
</feature>
<feature type="domain" description="AMP-binding enzyme C-terminal" evidence="8">
    <location>
        <begin position="547"/>
        <end position="625"/>
    </location>
</feature>
<dbReference type="Proteomes" id="UP000192917">
    <property type="component" value="Unassembled WGS sequence"/>
</dbReference>
<evidence type="ECO:0000256" key="4">
    <source>
        <dbReference type="ARBA" id="ARBA00022741"/>
    </source>
</evidence>
<dbReference type="EMBL" id="FWZX01000001">
    <property type="protein sequence ID" value="SME90966.1"/>
    <property type="molecule type" value="Genomic_DNA"/>
</dbReference>
<name>A0A1Y6B911_9PROT</name>
<dbReference type="GO" id="GO:0006085">
    <property type="term" value="P:acetyl-CoA biosynthetic process"/>
    <property type="evidence" value="ECO:0007669"/>
    <property type="project" value="TreeGrafter"/>
</dbReference>
<accession>A0A1Y6B911</accession>
<dbReference type="SUPFAM" id="SSF56801">
    <property type="entry name" value="Acetyl-CoA synthetase-like"/>
    <property type="match status" value="1"/>
</dbReference>
<evidence type="ECO:0000256" key="1">
    <source>
        <dbReference type="ARBA" id="ARBA00006432"/>
    </source>
</evidence>
<keyword evidence="11" id="KW-1185">Reference proteome</keyword>
<reference evidence="10 11" key="1">
    <citation type="submission" date="2017-04" db="EMBL/GenBank/DDBJ databases">
        <authorList>
            <person name="Afonso C.L."/>
            <person name="Miller P.J."/>
            <person name="Scott M.A."/>
            <person name="Spackman E."/>
            <person name="Goraichik I."/>
            <person name="Dimitrov K.M."/>
            <person name="Suarez D.L."/>
            <person name="Swayne D.E."/>
        </authorList>
    </citation>
    <scope>NUCLEOTIDE SEQUENCE [LARGE SCALE GENOMIC DNA]</scope>
    <source>
        <strain evidence="10 11">USBA 355</strain>
    </source>
</reference>
<evidence type="ECO:0000313" key="11">
    <source>
        <dbReference type="Proteomes" id="UP000192917"/>
    </source>
</evidence>
<feature type="domain" description="Acetyl-coenzyme A synthetase N-terminal" evidence="9">
    <location>
        <begin position="51"/>
        <end position="101"/>
    </location>
</feature>
<proteinExistence type="inferred from homology"/>
<dbReference type="InterPro" id="IPR042099">
    <property type="entry name" value="ANL_N_sf"/>
</dbReference>
<dbReference type="EC" id="6.2.1.1" evidence="2"/>
<organism evidence="10 11">
    <name type="scientific">Tistlia consotensis USBA 355</name>
    <dbReference type="NCBI Taxonomy" id="560819"/>
    <lineage>
        <taxon>Bacteria</taxon>
        <taxon>Pseudomonadati</taxon>
        <taxon>Pseudomonadota</taxon>
        <taxon>Alphaproteobacteria</taxon>
        <taxon>Rhodospirillales</taxon>
        <taxon>Rhodovibrionaceae</taxon>
        <taxon>Tistlia</taxon>
    </lineage>
</organism>
<evidence type="ECO:0000256" key="6">
    <source>
        <dbReference type="ARBA" id="ARBA00022990"/>
    </source>
</evidence>
<evidence type="ECO:0000256" key="3">
    <source>
        <dbReference type="ARBA" id="ARBA00022598"/>
    </source>
</evidence>
<keyword evidence="6" id="KW-0007">Acetylation</keyword>
<evidence type="ECO:0000259" key="9">
    <source>
        <dbReference type="Pfam" id="PF16177"/>
    </source>
</evidence>
<evidence type="ECO:0000256" key="5">
    <source>
        <dbReference type="ARBA" id="ARBA00022840"/>
    </source>
</evidence>
<dbReference type="InterPro" id="IPR025110">
    <property type="entry name" value="AMP-bd_C"/>
</dbReference>
<dbReference type="AlphaFoldDB" id="A0A1Y6B911"/>
<keyword evidence="3" id="KW-0436">Ligase</keyword>
<dbReference type="PANTHER" id="PTHR24095">
    <property type="entry name" value="ACETYL-COENZYME A SYNTHETASE"/>
    <property type="match status" value="1"/>
</dbReference>
<keyword evidence="5" id="KW-0067">ATP-binding</keyword>
<protein>
    <recommendedName>
        <fullName evidence="2">acetate--CoA ligase</fullName>
        <ecNumber evidence="2">6.2.1.1</ecNumber>
    </recommendedName>
</protein>
<dbReference type="GO" id="GO:0005524">
    <property type="term" value="F:ATP binding"/>
    <property type="evidence" value="ECO:0007669"/>
    <property type="project" value="UniProtKB-KW"/>
</dbReference>
<dbReference type="InterPro" id="IPR020845">
    <property type="entry name" value="AMP-binding_CS"/>
</dbReference>
<dbReference type="Pfam" id="PF00501">
    <property type="entry name" value="AMP-binding"/>
    <property type="match status" value="1"/>
</dbReference>
<comment type="similarity">
    <text evidence="1">Belongs to the ATP-dependent AMP-binding enzyme family.</text>
</comment>